<dbReference type="SUPFAM" id="SSF54211">
    <property type="entry name" value="Ribosomal protein S5 domain 2-like"/>
    <property type="match status" value="2"/>
</dbReference>
<dbReference type="NCBIfam" id="NF002111">
    <property type="entry name" value="PRK00951.2-1"/>
    <property type="match status" value="1"/>
</dbReference>
<evidence type="ECO:0000256" key="5">
    <source>
        <dbReference type="ARBA" id="ARBA00023239"/>
    </source>
</evidence>
<dbReference type="EMBL" id="FPHI01000040">
    <property type="protein sequence ID" value="SFV68427.1"/>
    <property type="molecule type" value="Genomic_DNA"/>
</dbReference>
<dbReference type="InterPro" id="IPR020565">
    <property type="entry name" value="ImidazoleglycerP_deHydtase_CS"/>
</dbReference>
<dbReference type="Gene3D" id="3.30.230.40">
    <property type="entry name" value="Imidazole glycerol phosphate dehydratase, domain 1"/>
    <property type="match status" value="2"/>
</dbReference>
<gene>
    <name evidence="6" type="ORF">MNB_SV-3-1305</name>
</gene>
<dbReference type="CDD" id="cd07914">
    <property type="entry name" value="IGPD"/>
    <property type="match status" value="1"/>
</dbReference>
<dbReference type="InterPro" id="IPR020568">
    <property type="entry name" value="Ribosomal_Su5_D2-typ_SF"/>
</dbReference>
<evidence type="ECO:0000313" key="6">
    <source>
        <dbReference type="EMBL" id="SFV68427.1"/>
    </source>
</evidence>
<name>A0A1W1CRW9_9ZZZZ</name>
<dbReference type="PROSITE" id="PS00954">
    <property type="entry name" value="IGP_DEHYDRATASE_1"/>
    <property type="match status" value="1"/>
</dbReference>
<dbReference type="AlphaFoldDB" id="A0A1W1CRW9"/>
<keyword evidence="4" id="KW-0368">Histidine biosynthesis</keyword>
<evidence type="ECO:0000256" key="3">
    <source>
        <dbReference type="ARBA" id="ARBA00022605"/>
    </source>
</evidence>
<dbReference type="Pfam" id="PF00475">
    <property type="entry name" value="IGPD"/>
    <property type="match status" value="1"/>
</dbReference>
<protein>
    <recommendedName>
        <fullName evidence="2">Imidazoleglycerol-phosphate dehydratase</fullName>
    </recommendedName>
</protein>
<keyword evidence="5 6" id="KW-0456">Lyase</keyword>
<proteinExistence type="inferred from homology"/>
<evidence type="ECO:0000256" key="4">
    <source>
        <dbReference type="ARBA" id="ARBA00023102"/>
    </source>
</evidence>
<dbReference type="GO" id="GO:0004424">
    <property type="term" value="F:imidazoleglycerol-phosphate dehydratase activity"/>
    <property type="evidence" value="ECO:0007669"/>
    <property type="project" value="InterPro"/>
</dbReference>
<dbReference type="HAMAP" id="MF_00076">
    <property type="entry name" value="HisB"/>
    <property type="match status" value="1"/>
</dbReference>
<dbReference type="PROSITE" id="PS00955">
    <property type="entry name" value="IGP_DEHYDRATASE_2"/>
    <property type="match status" value="1"/>
</dbReference>
<dbReference type="NCBIfam" id="NF002114">
    <property type="entry name" value="PRK00951.2-4"/>
    <property type="match status" value="1"/>
</dbReference>
<comment type="pathway">
    <text evidence="1">Amino-acid biosynthesis; L-histidine biosynthesis; L-histidine from 5-phospho-alpha-D-ribose 1-diphosphate: step 6/9.</text>
</comment>
<organism evidence="6">
    <name type="scientific">hydrothermal vent metagenome</name>
    <dbReference type="NCBI Taxonomy" id="652676"/>
    <lineage>
        <taxon>unclassified sequences</taxon>
        <taxon>metagenomes</taxon>
        <taxon>ecological metagenomes</taxon>
    </lineage>
</organism>
<dbReference type="PANTHER" id="PTHR23133:SF2">
    <property type="entry name" value="IMIDAZOLEGLYCEROL-PHOSPHATE DEHYDRATASE"/>
    <property type="match status" value="1"/>
</dbReference>
<dbReference type="GO" id="GO:0000105">
    <property type="term" value="P:L-histidine biosynthetic process"/>
    <property type="evidence" value="ECO:0007669"/>
    <property type="project" value="UniProtKB-UniPathway"/>
</dbReference>
<dbReference type="InterPro" id="IPR038494">
    <property type="entry name" value="IGPD_sf"/>
</dbReference>
<accession>A0A1W1CRW9</accession>
<keyword evidence="3" id="KW-0028">Amino-acid biosynthesis</keyword>
<dbReference type="FunFam" id="3.30.230.40:FF:000003">
    <property type="entry name" value="Imidazoleglycerol-phosphate dehydratase HisB"/>
    <property type="match status" value="1"/>
</dbReference>
<sequence>MIEVNRETKETQISVKLNLYGSGKAKIDTGVGFYDHMLEAFTKHAHIDMEVVCKGDIHIDDHHTVEDVGIVIGQALRKAIYPVQSIERFGNATVVMDEASITCDIDLSNRGYLVFELPIGGKVGNFDVELVEEFFKAFAFNLPLTLHLIYNRGKNKHHIIEGAFKALAVALRRAVTVNENAGIPSTKGVL</sequence>
<reference evidence="6" key="1">
    <citation type="submission" date="2016-10" db="EMBL/GenBank/DDBJ databases">
        <authorList>
            <person name="de Groot N.N."/>
        </authorList>
    </citation>
    <scope>NUCLEOTIDE SEQUENCE</scope>
</reference>
<dbReference type="InterPro" id="IPR000807">
    <property type="entry name" value="ImidazoleglycerolP_deHydtase"/>
</dbReference>
<evidence type="ECO:0000256" key="2">
    <source>
        <dbReference type="ARBA" id="ARBA00016664"/>
    </source>
</evidence>
<dbReference type="FunFam" id="3.30.230.40:FF:000001">
    <property type="entry name" value="Imidazoleglycerol-phosphate dehydratase HisB"/>
    <property type="match status" value="1"/>
</dbReference>
<evidence type="ECO:0000256" key="1">
    <source>
        <dbReference type="ARBA" id="ARBA00005047"/>
    </source>
</evidence>
<dbReference type="UniPathway" id="UPA00031">
    <property type="reaction ID" value="UER00011"/>
</dbReference>
<dbReference type="PANTHER" id="PTHR23133">
    <property type="entry name" value="IMIDAZOLEGLYCEROL-PHOSPHATE DEHYDRATASE HIS7"/>
    <property type="match status" value="1"/>
</dbReference>